<dbReference type="NCBIfam" id="NF045617">
    <property type="entry name" value="mostly_LP"/>
    <property type="match status" value="1"/>
</dbReference>
<dbReference type="InterPro" id="IPR054657">
    <property type="entry name" value="T6SS_periplasmic_put"/>
</dbReference>
<dbReference type="EMBL" id="MEIL01000019">
    <property type="protein sequence ID" value="PIT40520.1"/>
    <property type="molecule type" value="Genomic_DNA"/>
</dbReference>
<protein>
    <recommendedName>
        <fullName evidence="1">DUF7480 domain-containing protein</fullName>
    </recommendedName>
</protein>
<dbReference type="Pfam" id="PF24295">
    <property type="entry name" value="DUF7480"/>
    <property type="match status" value="1"/>
</dbReference>
<keyword evidence="3" id="KW-1185">Reference proteome</keyword>
<dbReference type="RefSeq" id="WP_100151655.1">
    <property type="nucleotide sequence ID" value="NZ_MEIL01000019.1"/>
</dbReference>
<reference evidence="2" key="1">
    <citation type="journal article" date="2017" name="MBio">
        <title>Type VI secretion-mediated competition in the bee gut microbiome.</title>
        <authorList>
            <person name="Steele M.I."/>
            <person name="Kwong W.K."/>
            <person name="Powell J.E."/>
            <person name="Whiteley M."/>
            <person name="Moran N.A."/>
        </authorList>
    </citation>
    <scope>NUCLEOTIDE SEQUENCE [LARGE SCALE GENOMIC DNA]</scope>
    <source>
        <strain evidence="2">WkB273</strain>
    </source>
</reference>
<organism evidence="2 3">
    <name type="scientific">Snodgrassella alvi</name>
    <dbReference type="NCBI Taxonomy" id="1196083"/>
    <lineage>
        <taxon>Bacteria</taxon>
        <taxon>Pseudomonadati</taxon>
        <taxon>Pseudomonadota</taxon>
        <taxon>Betaproteobacteria</taxon>
        <taxon>Neisseriales</taxon>
        <taxon>Neisseriaceae</taxon>
        <taxon>Snodgrassella</taxon>
    </lineage>
</organism>
<gene>
    <name evidence="2" type="ORF">BHC54_02420</name>
</gene>
<sequence length="153" mass="18319">MNKNLLRILPLVLTITLITGCILHNNVFYTPEIALKKDGQPCISIPTNEDFFRRKKEFNILSLYVFQTGVGYLWKKNNYDSETQYYVKNQQCLDFNYHFHENIFYTVEFISIEKEDDEIHRSTQKDWVRYMRIIKKPDGTFQLILDGEARDYS</sequence>
<proteinExistence type="predicted"/>
<evidence type="ECO:0000259" key="1">
    <source>
        <dbReference type="Pfam" id="PF24295"/>
    </source>
</evidence>
<name>A0A2N9X832_9NEIS</name>
<dbReference type="AlphaFoldDB" id="A0A2N9X832"/>
<dbReference type="InterPro" id="IPR055903">
    <property type="entry name" value="DUF7480"/>
</dbReference>
<evidence type="ECO:0000313" key="2">
    <source>
        <dbReference type="EMBL" id="PIT40520.1"/>
    </source>
</evidence>
<dbReference type="PROSITE" id="PS51257">
    <property type="entry name" value="PROKAR_LIPOPROTEIN"/>
    <property type="match status" value="1"/>
</dbReference>
<feature type="domain" description="DUF7480" evidence="1">
    <location>
        <begin position="29"/>
        <end position="136"/>
    </location>
</feature>
<evidence type="ECO:0000313" key="3">
    <source>
        <dbReference type="Proteomes" id="UP000230202"/>
    </source>
</evidence>
<accession>A0A2N9X832</accession>
<comment type="caution">
    <text evidence="2">The sequence shown here is derived from an EMBL/GenBank/DDBJ whole genome shotgun (WGS) entry which is preliminary data.</text>
</comment>
<dbReference type="Proteomes" id="UP000230202">
    <property type="component" value="Unassembled WGS sequence"/>
</dbReference>